<proteinExistence type="predicted"/>
<feature type="domain" description="NACHT" evidence="1">
    <location>
        <begin position="515"/>
        <end position="646"/>
    </location>
</feature>
<dbReference type="InterPro" id="IPR055496">
    <property type="entry name" value="DUF7068"/>
</dbReference>
<dbReference type="Pfam" id="PF23948">
    <property type="entry name" value="ARM_5"/>
    <property type="match status" value="1"/>
</dbReference>
<dbReference type="Proteomes" id="UP001642482">
    <property type="component" value="Unassembled WGS sequence"/>
</dbReference>
<evidence type="ECO:0000259" key="1">
    <source>
        <dbReference type="PROSITE" id="PS50837"/>
    </source>
</evidence>
<dbReference type="InterPro" id="IPR007111">
    <property type="entry name" value="NACHT_NTPase"/>
</dbReference>
<dbReference type="Pfam" id="PF05729">
    <property type="entry name" value="NACHT"/>
    <property type="match status" value="1"/>
</dbReference>
<dbReference type="EMBL" id="CAWUHD010000102">
    <property type="protein sequence ID" value="CAK7231450.1"/>
    <property type="molecule type" value="Genomic_DNA"/>
</dbReference>
<dbReference type="InterPro" id="IPR027417">
    <property type="entry name" value="P-loop_NTPase"/>
</dbReference>
<sequence length="1053" mass="119633">MSRPTTTNQLVERLRDPGTDTKERAALQALATKMIEIFNEKKLLVQTREAAALAPVVTPDAYQVLLWAFVDAVTKGTADGGILQPQLCREFIHVLRCTPNMDRDGEVNPVDLKLGAALQSLQKRLVGAIQQAEPATQYQLVDTLAHVLDAMNDVKTKGLGREALHEPLVKQLGKLSKGNEVRLTQAARYAYQALLSISDDEGPYKALWRHTLTIVGAATKVTSSVSTMDPAKLFDGLVALQDVPELVSSIVEVVQSTSAATKGSRGGEELRLRSKPKSWYVALRYADMLTRAKAFSSLKTFFKDIPCRDDTNFLCGLYAQLEHQWEAATASERKAIQEIVRFLPPAKGSSDDCTYADTWREAVSCTLGRSSAASSNQPTRPTKHSFSAVLRKPKEYKCTIASLASTVRQTHRDAPLSTALLEKAWPVCDDAMLFYADAALRHYYLARDESLLQIQRISGQLLPMEQCYINLAIVEQTKKSTLLAQLNVEQSQETVMLADLFQPRKCADGQDRVPRRVMIRGRAGMGKTTLCKKIIYELTRTPTVPEFRIWADRYDRVIWLPLCHLKRLKADKSYRLTNLLMDQFFSQLPEAAHYARILAKQCSSRTLFLLDGYDEVSEVLDKDHMMFDFLEWLLSQPDVIVASRPGHELPPGLLLMDCDLETVGFYVDQVRAYVQNSIANTHKARNIQAFLHGRRLMHGLMRIPVQLDALCYIWNDKDDSTDGFCSTVAPTALNSMTSVYMAIEHKLWCKDMPRLTKWLDDGQLITERIAHGLRLPSQVYALVSGEINFLQSLAFAGFYHNVQDFEQGHRDYVYELMKPPRPKGLLDDVLARLSFLRISGSSSNSQLSSPHHTYHFIHLTYQEFFAAQYFVKYWIAGVPMPCPEFNSDRTRPQLIQVDAHEFLQQNKYRARYNIFWRFVAGLLRDHNKRNEGTAGRDIDTGSLLRFFTELDQEPRDILGPAHQRLVMCCMSEADPMQDMPHFDPHRDVLRRWMLYECDRYGRSRLVREIEFPHQIYDVALQSEPKNTKMIIFEIIGTGNTCAMQSVSYTGYSY</sequence>
<evidence type="ECO:0000313" key="2">
    <source>
        <dbReference type="EMBL" id="CAK7231450.1"/>
    </source>
</evidence>
<comment type="caution">
    <text evidence="2">The sequence shown here is derived from an EMBL/GenBank/DDBJ whole genome shotgun (WGS) entry which is preliminary data.</text>
</comment>
<accession>A0ABP0CIM2</accession>
<dbReference type="Pfam" id="PF23238">
    <property type="entry name" value="DUF7068"/>
    <property type="match status" value="1"/>
</dbReference>
<protein>
    <recommendedName>
        <fullName evidence="1">NACHT domain-containing protein</fullName>
    </recommendedName>
</protein>
<organism evidence="2 3">
    <name type="scientific">Sporothrix eucalyptigena</name>
    <dbReference type="NCBI Taxonomy" id="1812306"/>
    <lineage>
        <taxon>Eukaryota</taxon>
        <taxon>Fungi</taxon>
        <taxon>Dikarya</taxon>
        <taxon>Ascomycota</taxon>
        <taxon>Pezizomycotina</taxon>
        <taxon>Sordariomycetes</taxon>
        <taxon>Sordariomycetidae</taxon>
        <taxon>Ophiostomatales</taxon>
        <taxon>Ophiostomataceae</taxon>
        <taxon>Sporothrix</taxon>
    </lineage>
</organism>
<dbReference type="PANTHER" id="PTHR46312">
    <property type="entry name" value="NACHT DOMAIN-CONTAINING PROTEIN"/>
    <property type="match status" value="1"/>
</dbReference>
<dbReference type="InterPro" id="IPR056251">
    <property type="entry name" value="Arm_rpt_dom"/>
</dbReference>
<dbReference type="SUPFAM" id="SSF52540">
    <property type="entry name" value="P-loop containing nucleoside triphosphate hydrolases"/>
    <property type="match status" value="1"/>
</dbReference>
<name>A0ABP0CIM2_9PEZI</name>
<dbReference type="Gene3D" id="3.40.50.300">
    <property type="entry name" value="P-loop containing nucleotide triphosphate hydrolases"/>
    <property type="match status" value="1"/>
</dbReference>
<dbReference type="PANTHER" id="PTHR46312:SF2">
    <property type="entry name" value="NUCLEOTIDE-BINDING OLIGOMERIZATION DOMAIN-CONTAINING PROTEIN 2-LIKE"/>
    <property type="match status" value="1"/>
</dbReference>
<evidence type="ECO:0000313" key="3">
    <source>
        <dbReference type="Proteomes" id="UP001642482"/>
    </source>
</evidence>
<keyword evidence="3" id="KW-1185">Reference proteome</keyword>
<reference evidence="2 3" key="1">
    <citation type="submission" date="2024-01" db="EMBL/GenBank/DDBJ databases">
        <authorList>
            <person name="Allen C."/>
            <person name="Tagirdzhanova G."/>
        </authorList>
    </citation>
    <scope>NUCLEOTIDE SEQUENCE [LARGE SCALE GENOMIC DNA]</scope>
</reference>
<dbReference type="PROSITE" id="PS50837">
    <property type="entry name" value="NACHT"/>
    <property type="match status" value="1"/>
</dbReference>
<gene>
    <name evidence="2" type="ORF">SEUCBS140593_007926</name>
</gene>